<sequence length="381" mass="42635">VCSLFVVAFVALELGVDEYSLMPIWSALCSHAFYALGHEPTFSAIPWHAAFVGVPGNFSVQAIPALLVILSLTAGHVMLSMALPLLVVWRSFPAKTGILSLNPPDDHTEHDLLEEKTASRLTNISLLFLSLQAIKMMAATFASAVHKRHLMVWKIFAPKFIFEGISFVITCCFVLAINLFIRRLLAKVPSMDVVNKRNRDLVKENTAGAEIKWALFAAAVRSYRADTLVKPFPPMFINDGNKDFERLERAVVSLPCSIKQLRCSHELDELTEDQQQLLDWLLRSKDYDVKPVTGDEVGQVRALCPSQSEAPPPSVVFRVDYCDRIERRFADARGDRNTLFAFHGSALHNFASILRHGLINNMNKVCSISPWPLLHLIITII</sequence>
<dbReference type="InterPro" id="IPR041400">
    <property type="entry name" value="PARP16_N"/>
</dbReference>
<dbReference type="Proteomes" id="UP000887566">
    <property type="component" value="Unplaced"/>
</dbReference>
<dbReference type="Pfam" id="PF19316">
    <property type="entry name" value="PIGO_PIGG"/>
    <property type="match status" value="1"/>
</dbReference>
<dbReference type="SUPFAM" id="SSF56399">
    <property type="entry name" value="ADP-ribosylation"/>
    <property type="match status" value="1"/>
</dbReference>
<evidence type="ECO:0000259" key="3">
    <source>
        <dbReference type="Pfam" id="PF18084"/>
    </source>
</evidence>
<dbReference type="Pfam" id="PF18084">
    <property type="entry name" value="ARTD15_N"/>
    <property type="match status" value="1"/>
</dbReference>
<accession>A0A914UU29</accession>
<reference evidence="6" key="1">
    <citation type="submission" date="2022-11" db="UniProtKB">
        <authorList>
            <consortium name="WormBaseParasite"/>
        </authorList>
    </citation>
    <scope>IDENTIFICATION</scope>
</reference>
<keyword evidence="2" id="KW-0732">Signal</keyword>
<name>A0A914UU29_9BILA</name>
<feature type="transmembrane region" description="Helical" evidence="1">
    <location>
        <begin position="62"/>
        <end position="89"/>
    </location>
</feature>
<dbReference type="PANTHER" id="PTHR23071:SF1">
    <property type="entry name" value="GPI ETHANOLAMINE PHOSPHATE TRANSFERASE 3"/>
    <property type="match status" value="1"/>
</dbReference>
<dbReference type="WBParaSite" id="PSAMB.scaffold12630size2665.g34986.t1">
    <property type="protein sequence ID" value="PSAMB.scaffold12630size2665.g34986.t1"/>
    <property type="gene ID" value="PSAMB.scaffold12630size2665.g34986"/>
</dbReference>
<feature type="transmembrane region" description="Helical" evidence="1">
    <location>
        <begin position="126"/>
        <end position="145"/>
    </location>
</feature>
<dbReference type="InterPro" id="IPR039524">
    <property type="entry name" value="PIGO/GPI13"/>
</dbReference>
<evidence type="ECO:0000313" key="5">
    <source>
        <dbReference type="Proteomes" id="UP000887566"/>
    </source>
</evidence>
<keyword evidence="1" id="KW-0812">Transmembrane</keyword>
<evidence type="ECO:0000313" key="6">
    <source>
        <dbReference type="WBParaSite" id="PSAMB.scaffold12630size2665.g34986.t1"/>
    </source>
</evidence>
<feature type="chain" id="PRO_5037803634" evidence="2">
    <location>
        <begin position="19"/>
        <end position="381"/>
    </location>
</feature>
<keyword evidence="1" id="KW-1133">Transmembrane helix</keyword>
<organism evidence="5 6">
    <name type="scientific">Plectus sambesii</name>
    <dbReference type="NCBI Taxonomy" id="2011161"/>
    <lineage>
        <taxon>Eukaryota</taxon>
        <taxon>Metazoa</taxon>
        <taxon>Ecdysozoa</taxon>
        <taxon>Nematoda</taxon>
        <taxon>Chromadorea</taxon>
        <taxon>Plectida</taxon>
        <taxon>Plectina</taxon>
        <taxon>Plectoidea</taxon>
        <taxon>Plectidae</taxon>
        <taxon>Plectus</taxon>
    </lineage>
</organism>
<dbReference type="PANTHER" id="PTHR23071">
    <property type="entry name" value="PHOSPHATIDYLINOSITOL GLYCAN"/>
    <property type="match status" value="1"/>
</dbReference>
<dbReference type="AlphaFoldDB" id="A0A914UU29"/>
<keyword evidence="5" id="KW-1185">Reference proteome</keyword>
<feature type="domain" description="PARP16 N-terminal" evidence="3">
    <location>
        <begin position="202"/>
        <end position="282"/>
    </location>
</feature>
<dbReference type="GO" id="GO:0006506">
    <property type="term" value="P:GPI anchor biosynthetic process"/>
    <property type="evidence" value="ECO:0007669"/>
    <property type="project" value="InterPro"/>
</dbReference>
<proteinExistence type="predicted"/>
<evidence type="ECO:0000256" key="1">
    <source>
        <dbReference type="SAM" id="Phobius"/>
    </source>
</evidence>
<evidence type="ECO:0000256" key="2">
    <source>
        <dbReference type="SAM" id="SignalP"/>
    </source>
</evidence>
<protein>
    <submittedName>
        <fullName evidence="6">PARP</fullName>
    </submittedName>
</protein>
<feature type="transmembrane region" description="Helical" evidence="1">
    <location>
        <begin position="160"/>
        <end position="181"/>
    </location>
</feature>
<dbReference type="InterPro" id="IPR045687">
    <property type="entry name" value="PIGG/GPI7_C"/>
</dbReference>
<feature type="domain" description="GPI ethanolamine phosphate transferase 2 C-terminal" evidence="4">
    <location>
        <begin position="30"/>
        <end position="187"/>
    </location>
</feature>
<feature type="signal peptide" evidence="2">
    <location>
        <begin position="1"/>
        <end position="18"/>
    </location>
</feature>
<dbReference type="GO" id="GO:0005789">
    <property type="term" value="C:endoplasmic reticulum membrane"/>
    <property type="evidence" value="ECO:0007669"/>
    <property type="project" value="TreeGrafter"/>
</dbReference>
<evidence type="ECO:0000259" key="4">
    <source>
        <dbReference type="Pfam" id="PF19316"/>
    </source>
</evidence>
<dbReference type="GO" id="GO:0051377">
    <property type="term" value="F:mannose-ethanolamine phosphotransferase activity"/>
    <property type="evidence" value="ECO:0007669"/>
    <property type="project" value="TreeGrafter"/>
</dbReference>
<keyword evidence="1" id="KW-0472">Membrane</keyword>